<evidence type="ECO:0000313" key="1">
    <source>
        <dbReference type="EMBL" id="GBP72954.1"/>
    </source>
</evidence>
<name>A0A4C1YDA0_EUMVA</name>
<reference evidence="1 2" key="1">
    <citation type="journal article" date="2019" name="Commun. Biol.">
        <title>The bagworm genome reveals a unique fibroin gene that provides high tensile strength.</title>
        <authorList>
            <person name="Kono N."/>
            <person name="Nakamura H."/>
            <person name="Ohtoshi R."/>
            <person name="Tomita M."/>
            <person name="Numata K."/>
            <person name="Arakawa K."/>
        </authorList>
    </citation>
    <scope>NUCLEOTIDE SEQUENCE [LARGE SCALE GENOMIC DNA]</scope>
</reference>
<keyword evidence="2" id="KW-1185">Reference proteome</keyword>
<accession>A0A4C1YDA0</accession>
<proteinExistence type="predicted"/>
<gene>
    <name evidence="1" type="ORF">EVAR_41172_1</name>
</gene>
<comment type="caution">
    <text evidence="1">The sequence shown here is derived from an EMBL/GenBank/DDBJ whole genome shotgun (WGS) entry which is preliminary data.</text>
</comment>
<organism evidence="1 2">
    <name type="scientific">Eumeta variegata</name>
    <name type="common">Bagworm moth</name>
    <name type="synonym">Eumeta japonica</name>
    <dbReference type="NCBI Taxonomy" id="151549"/>
    <lineage>
        <taxon>Eukaryota</taxon>
        <taxon>Metazoa</taxon>
        <taxon>Ecdysozoa</taxon>
        <taxon>Arthropoda</taxon>
        <taxon>Hexapoda</taxon>
        <taxon>Insecta</taxon>
        <taxon>Pterygota</taxon>
        <taxon>Neoptera</taxon>
        <taxon>Endopterygota</taxon>
        <taxon>Lepidoptera</taxon>
        <taxon>Glossata</taxon>
        <taxon>Ditrysia</taxon>
        <taxon>Tineoidea</taxon>
        <taxon>Psychidae</taxon>
        <taxon>Oiketicinae</taxon>
        <taxon>Eumeta</taxon>
    </lineage>
</organism>
<dbReference type="EMBL" id="BGZK01001161">
    <property type="protein sequence ID" value="GBP72954.1"/>
    <property type="molecule type" value="Genomic_DNA"/>
</dbReference>
<dbReference type="Proteomes" id="UP000299102">
    <property type="component" value="Unassembled WGS sequence"/>
</dbReference>
<evidence type="ECO:0000313" key="2">
    <source>
        <dbReference type="Proteomes" id="UP000299102"/>
    </source>
</evidence>
<protein>
    <submittedName>
        <fullName evidence="1">Uncharacterized protein</fullName>
    </submittedName>
</protein>
<dbReference type="AlphaFoldDB" id="A0A4C1YDA0"/>
<sequence length="146" mass="16771">MEVGIKAISPPPRKQALPLYRLARRYDRRADLVGHSVVFYKDDVEEVARMIRPKLVMDSDGYSLYQRDALMRPLYIYKIVGSSRSRVESIVSAHKWPSQRGRIFGRQFERKKNAVSSANNASWTPHDGRGISFMYAEYSNGKSVES</sequence>